<feature type="transmembrane region" description="Helical" evidence="1">
    <location>
        <begin position="25"/>
        <end position="47"/>
    </location>
</feature>
<organism evidence="2 3">
    <name type="scientific">Nocardioides perillae</name>
    <dbReference type="NCBI Taxonomy" id="1119534"/>
    <lineage>
        <taxon>Bacteria</taxon>
        <taxon>Bacillati</taxon>
        <taxon>Actinomycetota</taxon>
        <taxon>Actinomycetes</taxon>
        <taxon>Propionibacteriales</taxon>
        <taxon>Nocardioidaceae</taxon>
        <taxon>Nocardioides</taxon>
    </lineage>
</organism>
<evidence type="ECO:0000313" key="2">
    <source>
        <dbReference type="EMBL" id="NYG56781.1"/>
    </source>
</evidence>
<name>A0A7Y9RUC2_9ACTN</name>
<dbReference type="InterPro" id="IPR025443">
    <property type="entry name" value="DUF4307"/>
</dbReference>
<evidence type="ECO:0000313" key="3">
    <source>
        <dbReference type="Proteomes" id="UP000544110"/>
    </source>
</evidence>
<dbReference type="AlphaFoldDB" id="A0A7Y9RUC2"/>
<reference evidence="2 3" key="1">
    <citation type="submission" date="2020-07" db="EMBL/GenBank/DDBJ databases">
        <title>Sequencing the genomes of 1000 actinobacteria strains.</title>
        <authorList>
            <person name="Klenk H.-P."/>
        </authorList>
    </citation>
    <scope>NUCLEOTIDE SEQUENCE [LARGE SCALE GENOMIC DNA]</scope>
    <source>
        <strain evidence="2 3">DSM 24552</strain>
    </source>
</reference>
<accession>A0A7Y9RUC2</accession>
<sequence>MQGSVSERDALLAERYGAPARRSRLPVVVTAAASALVFGGWLAWTAWDHATPDVTSEMVGYEIDPPHRATGTVDVAIADGVDPADVTCTLRALAWDKATVGELAFSPAGSGRQTLEVRTEREATSVDVVGCTTPDQQRAR</sequence>
<dbReference type="RefSeq" id="WP_179518982.1">
    <property type="nucleotide sequence ID" value="NZ_JACCAC010000001.1"/>
</dbReference>
<comment type="caution">
    <text evidence="2">The sequence shown here is derived from an EMBL/GenBank/DDBJ whole genome shotgun (WGS) entry which is preliminary data.</text>
</comment>
<keyword evidence="1" id="KW-1133">Transmembrane helix</keyword>
<evidence type="ECO:0000256" key="1">
    <source>
        <dbReference type="SAM" id="Phobius"/>
    </source>
</evidence>
<gene>
    <name evidence="2" type="ORF">BJ989_003085</name>
</gene>
<dbReference type="Pfam" id="PF14155">
    <property type="entry name" value="DUF4307"/>
    <property type="match status" value="1"/>
</dbReference>
<keyword evidence="3" id="KW-1185">Reference proteome</keyword>
<evidence type="ECO:0008006" key="4">
    <source>
        <dbReference type="Google" id="ProtNLM"/>
    </source>
</evidence>
<proteinExistence type="predicted"/>
<keyword evidence="1" id="KW-0472">Membrane</keyword>
<dbReference type="Proteomes" id="UP000544110">
    <property type="component" value="Unassembled WGS sequence"/>
</dbReference>
<dbReference type="EMBL" id="JACCAC010000001">
    <property type="protein sequence ID" value="NYG56781.1"/>
    <property type="molecule type" value="Genomic_DNA"/>
</dbReference>
<protein>
    <recommendedName>
        <fullName evidence="4">DUF4307 domain-containing protein</fullName>
    </recommendedName>
</protein>
<keyword evidence="1" id="KW-0812">Transmembrane</keyword>